<proteinExistence type="inferred from homology"/>
<comment type="function">
    <text evidence="1 10">Has antibacterial activity.</text>
</comment>
<keyword evidence="7 10" id="KW-0211">Defensin</keyword>
<name>A0ABM2F852_EQUPR</name>
<keyword evidence="8 10" id="KW-0044">Antibiotic</keyword>
<feature type="chain" id="PRO_5044992429" description="Beta-defensin" evidence="10">
    <location>
        <begin position="21"/>
        <end position="126"/>
    </location>
</feature>
<evidence type="ECO:0000313" key="12">
    <source>
        <dbReference type="Proteomes" id="UP001652662"/>
    </source>
</evidence>
<evidence type="ECO:0000256" key="2">
    <source>
        <dbReference type="ARBA" id="ARBA00004613"/>
    </source>
</evidence>
<keyword evidence="9" id="KW-1015">Disulfide bond</keyword>
<feature type="domain" description="Beta-defensin" evidence="11">
    <location>
        <begin position="26"/>
        <end position="59"/>
    </location>
</feature>
<reference evidence="13" key="1">
    <citation type="submission" date="2025-08" db="UniProtKB">
        <authorList>
            <consortium name="RefSeq"/>
        </authorList>
    </citation>
    <scope>IDENTIFICATION</scope>
    <source>
        <tissue evidence="13">Blood</tissue>
    </source>
</reference>
<evidence type="ECO:0000256" key="9">
    <source>
        <dbReference type="ARBA" id="ARBA00023157"/>
    </source>
</evidence>
<evidence type="ECO:0000259" key="11">
    <source>
        <dbReference type="Pfam" id="PF13841"/>
    </source>
</evidence>
<evidence type="ECO:0000256" key="8">
    <source>
        <dbReference type="ARBA" id="ARBA00023022"/>
    </source>
</evidence>
<gene>
    <name evidence="13" type="primary">DEFB126</name>
</gene>
<dbReference type="InterPro" id="IPR050544">
    <property type="entry name" value="Beta-defensin"/>
</dbReference>
<accession>A0ABM2F852</accession>
<dbReference type="Proteomes" id="UP001652662">
    <property type="component" value="Chromosome 21"/>
</dbReference>
<evidence type="ECO:0000256" key="1">
    <source>
        <dbReference type="ARBA" id="ARBA00002878"/>
    </source>
</evidence>
<protein>
    <recommendedName>
        <fullName evidence="10">Beta-defensin</fullName>
    </recommendedName>
</protein>
<comment type="similarity">
    <text evidence="3 10">Belongs to the beta-defensin family.</text>
</comment>
<comment type="subcellular location">
    <subcellularLocation>
        <location evidence="2 10">Secreted</location>
    </subcellularLocation>
</comment>
<evidence type="ECO:0000256" key="5">
    <source>
        <dbReference type="ARBA" id="ARBA00022529"/>
    </source>
</evidence>
<dbReference type="GeneID" id="103556989"/>
<evidence type="ECO:0000256" key="6">
    <source>
        <dbReference type="ARBA" id="ARBA00022729"/>
    </source>
</evidence>
<evidence type="ECO:0000256" key="7">
    <source>
        <dbReference type="ARBA" id="ARBA00022940"/>
    </source>
</evidence>
<evidence type="ECO:0000256" key="4">
    <source>
        <dbReference type="ARBA" id="ARBA00022525"/>
    </source>
</evidence>
<feature type="signal peptide" evidence="10">
    <location>
        <begin position="1"/>
        <end position="20"/>
    </location>
</feature>
<evidence type="ECO:0000313" key="13">
    <source>
        <dbReference type="RefSeq" id="XP_008527528.2"/>
    </source>
</evidence>
<sequence length="126" mass="12667">MKSLLLTLALFMLQAQLISGNWYVRKCGNKIGKCRSSCRKGEVPIDPPTGMCSKEKTCCVLSGQELHPAICGGTAKPTRATAVAGVTEGSETAEASVASGASGASEAATSVAATSVATTLVATTSG</sequence>
<dbReference type="RefSeq" id="XP_008527528.2">
    <property type="nucleotide sequence ID" value="XM_008529306.2"/>
</dbReference>
<dbReference type="PANTHER" id="PTHR15001">
    <property type="entry name" value="BETA-DEFENSIN 123-RELATED"/>
    <property type="match status" value="1"/>
</dbReference>
<organism evidence="12 13">
    <name type="scientific">Equus przewalskii</name>
    <name type="common">Przewalski's horse</name>
    <name type="synonym">Equus caballus przewalskii</name>
    <dbReference type="NCBI Taxonomy" id="9798"/>
    <lineage>
        <taxon>Eukaryota</taxon>
        <taxon>Metazoa</taxon>
        <taxon>Chordata</taxon>
        <taxon>Craniata</taxon>
        <taxon>Vertebrata</taxon>
        <taxon>Euteleostomi</taxon>
        <taxon>Mammalia</taxon>
        <taxon>Eutheria</taxon>
        <taxon>Laurasiatheria</taxon>
        <taxon>Perissodactyla</taxon>
        <taxon>Equidae</taxon>
        <taxon>Equus</taxon>
    </lineage>
</organism>
<keyword evidence="4 10" id="KW-0964">Secreted</keyword>
<evidence type="ECO:0000256" key="3">
    <source>
        <dbReference type="ARBA" id="ARBA00007371"/>
    </source>
</evidence>
<dbReference type="Pfam" id="PF13841">
    <property type="entry name" value="Defensin_beta_2"/>
    <property type="match status" value="1"/>
</dbReference>
<keyword evidence="5 10" id="KW-0929">Antimicrobial</keyword>
<keyword evidence="12" id="KW-1185">Reference proteome</keyword>
<keyword evidence="6 10" id="KW-0732">Signal</keyword>
<dbReference type="InterPro" id="IPR025933">
    <property type="entry name" value="Beta_defensin_dom"/>
</dbReference>
<evidence type="ECO:0000256" key="10">
    <source>
        <dbReference type="RuleBase" id="RU231113"/>
    </source>
</evidence>
<dbReference type="PANTHER" id="PTHR15001:SF3">
    <property type="entry name" value="BETA-DEFENSIN 123"/>
    <property type="match status" value="1"/>
</dbReference>